<protein>
    <recommendedName>
        <fullName evidence="5">Lipoprotein</fullName>
    </recommendedName>
</protein>
<reference evidence="4" key="2">
    <citation type="submission" date="2020-06" db="EMBL/GenBank/DDBJ databases">
        <title>Isolation of Planomicrobium glaciei.</title>
        <authorList>
            <person name="Malisova L."/>
            <person name="Safrankova R."/>
            <person name="Jakubu V."/>
            <person name="Spanelova P."/>
        </authorList>
    </citation>
    <scope>NUCLEOTIDE SEQUENCE [LARGE SCALE GENOMIC DNA]</scope>
    <source>
        <strain evidence="4">NRL-ATB46093</strain>
    </source>
</reference>
<proteinExistence type="predicted"/>
<dbReference type="EMBL" id="CP051177">
    <property type="protein sequence ID" value="QKX52499.1"/>
    <property type="molecule type" value="Genomic_DNA"/>
</dbReference>
<dbReference type="InterPro" id="IPR045956">
    <property type="entry name" value="DUF6376"/>
</dbReference>
<evidence type="ECO:0000256" key="2">
    <source>
        <dbReference type="SAM" id="SignalP"/>
    </source>
</evidence>
<evidence type="ECO:0008006" key="5">
    <source>
        <dbReference type="Google" id="ProtNLM"/>
    </source>
</evidence>
<feature type="chain" id="PRO_5028933179" description="Lipoprotein" evidence="2">
    <location>
        <begin position="22"/>
        <end position="148"/>
    </location>
</feature>
<dbReference type="PROSITE" id="PS51257">
    <property type="entry name" value="PROKAR_LIPOPROTEIN"/>
    <property type="match status" value="1"/>
</dbReference>
<feature type="signal peptide" evidence="2">
    <location>
        <begin position="1"/>
        <end position="21"/>
    </location>
</feature>
<accession>A0A7H8QF32</accession>
<keyword evidence="1" id="KW-0175">Coiled coil</keyword>
<keyword evidence="4" id="KW-1185">Reference proteome</keyword>
<gene>
    <name evidence="3" type="ORF">HF394_18995</name>
</gene>
<keyword evidence="2" id="KW-0732">Signal</keyword>
<sequence length="148" mass="16330">MKKTYIAFFLASGMLLSGCSALEGVNNTLNYATEASEYANDATAFGKEVPDLAKRAVNDEQAAQELETKLEEMKVNIEEFNELEAPEIGADLHQQVVNQNNRAMEGIDLYLENIEGGKLNSEALKNNQAFQSLQEITSIIEQIKNLGN</sequence>
<feature type="coiled-coil region" evidence="1">
    <location>
        <begin position="56"/>
        <end position="83"/>
    </location>
</feature>
<dbReference type="Proteomes" id="UP000509222">
    <property type="component" value="Chromosome"/>
</dbReference>
<organism evidence="3 4">
    <name type="scientific">Planococcus glaciei</name>
    <dbReference type="NCBI Taxonomy" id="459472"/>
    <lineage>
        <taxon>Bacteria</taxon>
        <taxon>Bacillati</taxon>
        <taxon>Bacillota</taxon>
        <taxon>Bacilli</taxon>
        <taxon>Bacillales</taxon>
        <taxon>Caryophanaceae</taxon>
        <taxon>Planococcus</taxon>
    </lineage>
</organism>
<dbReference type="Pfam" id="PF19903">
    <property type="entry name" value="DUF6376"/>
    <property type="match status" value="1"/>
</dbReference>
<name>A0A7H8QF32_9BACL</name>
<evidence type="ECO:0000256" key="1">
    <source>
        <dbReference type="SAM" id="Coils"/>
    </source>
</evidence>
<dbReference type="RefSeq" id="WP_176295092.1">
    <property type="nucleotide sequence ID" value="NZ_CP051177.1"/>
</dbReference>
<dbReference type="AlphaFoldDB" id="A0A7H8QF32"/>
<evidence type="ECO:0000313" key="4">
    <source>
        <dbReference type="Proteomes" id="UP000509222"/>
    </source>
</evidence>
<evidence type="ECO:0000313" key="3">
    <source>
        <dbReference type="EMBL" id="QKX52499.1"/>
    </source>
</evidence>
<reference evidence="3 4" key="1">
    <citation type="submission" date="2020-04" db="EMBL/GenBank/DDBJ databases">
        <authorList>
            <person name="Pajer P."/>
            <person name="Broz P."/>
        </authorList>
    </citation>
    <scope>NUCLEOTIDE SEQUENCE [LARGE SCALE GENOMIC DNA]</scope>
    <source>
        <strain evidence="4">NRL-ATB46093</strain>
    </source>
</reference>